<dbReference type="EMBL" id="CP022048">
    <property type="protein sequence ID" value="ASE39226.1"/>
    <property type="molecule type" value="Genomic_DNA"/>
</dbReference>
<dbReference type="SUPFAM" id="SSF55874">
    <property type="entry name" value="ATPase domain of HSP90 chaperone/DNA topoisomerase II/histidine kinase"/>
    <property type="match status" value="1"/>
</dbReference>
<dbReference type="SUPFAM" id="SSF55785">
    <property type="entry name" value="PYP-like sensor domain (PAS domain)"/>
    <property type="match status" value="1"/>
</dbReference>
<keyword evidence="9" id="KW-0677">Repeat</keyword>
<dbReference type="InterPro" id="IPR035965">
    <property type="entry name" value="PAS-like_dom_sf"/>
</dbReference>
<dbReference type="GO" id="GO:0005524">
    <property type="term" value="F:ATP binding"/>
    <property type="evidence" value="ECO:0007669"/>
    <property type="project" value="UniProtKB-KW"/>
</dbReference>
<dbReference type="AlphaFoldDB" id="A0A1Z3U7E9"/>
<feature type="transmembrane region" description="Helical" evidence="16">
    <location>
        <begin position="139"/>
        <end position="158"/>
    </location>
</feature>
<feature type="transmembrane region" description="Helical" evidence="16">
    <location>
        <begin position="6"/>
        <end position="28"/>
    </location>
</feature>
<dbReference type="PROSITE" id="PS50924">
    <property type="entry name" value="MHYT"/>
    <property type="match status" value="1"/>
</dbReference>
<dbReference type="InterPro" id="IPR001610">
    <property type="entry name" value="PAC"/>
</dbReference>
<dbReference type="InterPro" id="IPR000700">
    <property type="entry name" value="PAS-assoc_C"/>
</dbReference>
<accession>A0A1Z3U7E9</accession>
<dbReference type="Pfam" id="PF08447">
    <property type="entry name" value="PAS_3"/>
    <property type="match status" value="1"/>
</dbReference>
<keyword evidence="16" id="KW-0812">Transmembrane</keyword>
<keyword evidence="7" id="KW-0288">FMN</keyword>
<keyword evidence="5" id="KW-0716">Sensory transduction</keyword>
<dbReference type="Gene3D" id="2.10.70.100">
    <property type="match status" value="1"/>
</dbReference>
<evidence type="ECO:0000256" key="13">
    <source>
        <dbReference type="ARBA" id="ARBA00022991"/>
    </source>
</evidence>
<dbReference type="InterPro" id="IPR036890">
    <property type="entry name" value="HATPase_C_sf"/>
</dbReference>
<dbReference type="GO" id="GO:0016020">
    <property type="term" value="C:membrane"/>
    <property type="evidence" value="ECO:0007669"/>
    <property type="project" value="UniProtKB-UniRule"/>
</dbReference>
<dbReference type="InterPro" id="IPR011102">
    <property type="entry name" value="Sig_transdc_His_kinase_HWE"/>
</dbReference>
<sequence>MHHLHVNAFTVLSLAIAILGAWTALDLFNRTRSQIGATRLRWLGVSALALGVSIWSMHFIAILGFEGDGAVVYDPGLTLVSFLLATAGTAAAFLTAGTAQASPLRLTPAALLMGGSIVAMHYVGMAAMRMNAVLSYQPVLVALSVVVAVAAAYAALIAARQERGLAWRAVAAVILGLAIVSMHHIGMAAVILTPIADAGPLQGGASPVVLAVAVTTGAVTLLFLALGASIVDQRANVLAAVDAGGVGFWEATLPMKTTMMSGRAREILSIDPSCRLGPSEVGDRLSPEDLPLHRQALERALAGEGEYDQEWRLPASGRWIHLRGRLIRSRSGRPIKMSGVITDITDRREAFAALADSERLQRLLINELNHRVKNTLATVQSIAHQTARRTPDVATFTALFEERLVALSNTQNLLTAANWEHVDLRAMLAQELAPYAEEQVRLTGPAVDLNAQQTLGMGMVFHELAVNAAKYGALSNASGCVRIDWSVADGYLLLDWVESGGPAVLPPQRKGFGSVLIDSTINRSLHGSAVMTYDPEGASFSLRLPL</sequence>
<dbReference type="SMART" id="SM00086">
    <property type="entry name" value="PAC"/>
    <property type="match status" value="1"/>
</dbReference>
<evidence type="ECO:0000259" key="17">
    <source>
        <dbReference type="PROSITE" id="PS50113"/>
    </source>
</evidence>
<feature type="transmembrane region" description="Helical" evidence="16">
    <location>
        <begin position="77"/>
        <end position="97"/>
    </location>
</feature>
<dbReference type="GeneID" id="34015833"/>
<keyword evidence="12" id="KW-0067">ATP-binding</keyword>
<evidence type="ECO:0000256" key="7">
    <source>
        <dbReference type="ARBA" id="ARBA00022643"/>
    </source>
</evidence>
<feature type="transmembrane region" description="Helical" evidence="16">
    <location>
        <begin position="109"/>
        <end position="127"/>
    </location>
</feature>
<evidence type="ECO:0000256" key="15">
    <source>
        <dbReference type="ARBA" id="ARBA00023170"/>
    </source>
</evidence>
<dbReference type="EC" id="2.7.13.3" evidence="2"/>
<dbReference type="GO" id="GO:0004673">
    <property type="term" value="F:protein histidine kinase activity"/>
    <property type="evidence" value="ECO:0007669"/>
    <property type="project" value="UniProtKB-EC"/>
</dbReference>
<evidence type="ECO:0000259" key="18">
    <source>
        <dbReference type="PROSITE" id="PS50924"/>
    </source>
</evidence>
<keyword evidence="13" id="KW-0157">Chromophore</keyword>
<feature type="domain" description="PAC" evidence="17">
    <location>
        <begin position="301"/>
        <end position="356"/>
    </location>
</feature>
<dbReference type="PANTHER" id="PTHR41523">
    <property type="entry name" value="TWO-COMPONENT SYSTEM SENSOR PROTEIN"/>
    <property type="match status" value="1"/>
</dbReference>
<name>A0A1Z3U7E9_BREVE</name>
<evidence type="ECO:0000256" key="5">
    <source>
        <dbReference type="ARBA" id="ARBA00022606"/>
    </source>
</evidence>
<reference evidence="20" key="1">
    <citation type="submission" date="2017-06" db="EMBL/GenBank/DDBJ databases">
        <title>FDA dAtabase for Regulatory Grade micrObial Sequences (FDA-ARGOS): Supporting development and validation of Infectious Disease Dx tests.</title>
        <authorList>
            <person name="Minogue T."/>
            <person name="Wolcott M."/>
            <person name="Wasieloski L."/>
            <person name="Aguilar W."/>
            <person name="Moore D."/>
            <person name="Tallon L."/>
            <person name="Sadzewicz L."/>
            <person name="Sengamalay N."/>
            <person name="Ott S."/>
            <person name="Godinez A."/>
            <person name="Nagaraj S."/>
            <person name="Nadendla S."/>
            <person name="Geyer C."/>
            <person name="Sichtig H."/>
        </authorList>
    </citation>
    <scope>NUCLEOTIDE SEQUENCE [LARGE SCALE GENOMIC DNA]</scope>
    <source>
        <strain evidence="20">FDAARGOS_289</strain>
    </source>
</reference>
<dbReference type="InterPro" id="IPR013655">
    <property type="entry name" value="PAS_fold_3"/>
</dbReference>
<dbReference type="InterPro" id="IPR005330">
    <property type="entry name" value="MHYT_dom"/>
</dbReference>
<evidence type="ECO:0000256" key="6">
    <source>
        <dbReference type="ARBA" id="ARBA00022630"/>
    </source>
</evidence>
<keyword evidence="10" id="KW-0547">Nucleotide-binding</keyword>
<feature type="transmembrane region" description="Helical" evidence="16">
    <location>
        <begin position="170"/>
        <end position="196"/>
    </location>
</feature>
<evidence type="ECO:0000256" key="1">
    <source>
        <dbReference type="ARBA" id="ARBA00000085"/>
    </source>
</evidence>
<dbReference type="PANTHER" id="PTHR41523:SF7">
    <property type="entry name" value="HISTIDINE KINASE"/>
    <property type="match status" value="1"/>
</dbReference>
<evidence type="ECO:0000313" key="20">
    <source>
        <dbReference type="Proteomes" id="UP000197050"/>
    </source>
</evidence>
<dbReference type="Proteomes" id="UP000197050">
    <property type="component" value="Chromosome"/>
</dbReference>
<dbReference type="Pfam" id="PF03707">
    <property type="entry name" value="MHYT"/>
    <property type="match status" value="2"/>
</dbReference>
<keyword evidence="3" id="KW-0600">Photoreceptor protein</keyword>
<keyword evidence="15" id="KW-0675">Receptor</keyword>
<comment type="catalytic activity">
    <reaction evidence="1">
        <text>ATP + protein L-histidine = ADP + protein N-phospho-L-histidine.</text>
        <dbReference type="EC" id="2.7.13.3"/>
    </reaction>
</comment>
<keyword evidence="4" id="KW-0597">Phosphoprotein</keyword>
<dbReference type="PROSITE" id="PS50113">
    <property type="entry name" value="PAC"/>
    <property type="match status" value="1"/>
</dbReference>
<dbReference type="SMART" id="SM00911">
    <property type="entry name" value="HWE_HK"/>
    <property type="match status" value="1"/>
</dbReference>
<protein>
    <recommendedName>
        <fullName evidence="2">histidine kinase</fullName>
        <ecNumber evidence="2">2.7.13.3</ecNumber>
    </recommendedName>
</protein>
<evidence type="ECO:0000256" key="3">
    <source>
        <dbReference type="ARBA" id="ARBA00022543"/>
    </source>
</evidence>
<evidence type="ECO:0000256" key="10">
    <source>
        <dbReference type="ARBA" id="ARBA00022741"/>
    </source>
</evidence>
<dbReference type="GO" id="GO:0009881">
    <property type="term" value="F:photoreceptor activity"/>
    <property type="evidence" value="ECO:0007669"/>
    <property type="project" value="UniProtKB-KW"/>
</dbReference>
<evidence type="ECO:0000256" key="16">
    <source>
        <dbReference type="PROSITE-ProRule" id="PRU00244"/>
    </source>
</evidence>
<organism evidence="19 20">
    <name type="scientific">Brevundimonas vesicularis</name>
    <name type="common">Pseudomonas vesicularis</name>
    <dbReference type="NCBI Taxonomy" id="41276"/>
    <lineage>
        <taxon>Bacteria</taxon>
        <taxon>Pseudomonadati</taxon>
        <taxon>Pseudomonadota</taxon>
        <taxon>Alphaproteobacteria</taxon>
        <taxon>Caulobacterales</taxon>
        <taxon>Caulobacteraceae</taxon>
        <taxon>Brevundimonas</taxon>
    </lineage>
</organism>
<dbReference type="Gene3D" id="3.30.565.10">
    <property type="entry name" value="Histidine kinase-like ATPase, C-terminal domain"/>
    <property type="match status" value="1"/>
</dbReference>
<keyword evidence="6" id="KW-0285">Flavoprotein</keyword>
<evidence type="ECO:0000256" key="12">
    <source>
        <dbReference type="ARBA" id="ARBA00022840"/>
    </source>
</evidence>
<evidence type="ECO:0000256" key="4">
    <source>
        <dbReference type="ARBA" id="ARBA00022553"/>
    </source>
</evidence>
<evidence type="ECO:0000256" key="8">
    <source>
        <dbReference type="ARBA" id="ARBA00022679"/>
    </source>
</evidence>
<keyword evidence="16" id="KW-0472">Membrane</keyword>
<feature type="domain" description="MHYT" evidence="18">
    <location>
        <begin position="5"/>
        <end position="193"/>
    </location>
</feature>
<evidence type="ECO:0000256" key="9">
    <source>
        <dbReference type="ARBA" id="ARBA00022737"/>
    </source>
</evidence>
<dbReference type="Pfam" id="PF07536">
    <property type="entry name" value="HWE_HK"/>
    <property type="match status" value="1"/>
</dbReference>
<gene>
    <name evidence="19" type="ORF">CEP68_06750</name>
</gene>
<dbReference type="KEGG" id="bvc:CEP68_06750"/>
<keyword evidence="16" id="KW-1133">Transmembrane helix</keyword>
<evidence type="ECO:0000256" key="14">
    <source>
        <dbReference type="ARBA" id="ARBA00023026"/>
    </source>
</evidence>
<evidence type="ECO:0000256" key="11">
    <source>
        <dbReference type="ARBA" id="ARBA00022777"/>
    </source>
</evidence>
<keyword evidence="8" id="KW-0808">Transferase</keyword>
<dbReference type="RefSeq" id="WP_088582484.1">
    <property type="nucleotide sequence ID" value="NZ_CP022048.2"/>
</dbReference>
<evidence type="ECO:0000313" key="19">
    <source>
        <dbReference type="EMBL" id="ASE39226.1"/>
    </source>
</evidence>
<dbReference type="InterPro" id="IPR000014">
    <property type="entry name" value="PAS"/>
</dbReference>
<dbReference type="CDD" id="cd00130">
    <property type="entry name" value="PAS"/>
    <property type="match status" value="1"/>
</dbReference>
<feature type="transmembrane region" description="Helical" evidence="16">
    <location>
        <begin position="40"/>
        <end position="65"/>
    </location>
</feature>
<proteinExistence type="predicted"/>
<dbReference type="Gene3D" id="3.30.450.20">
    <property type="entry name" value="PAS domain"/>
    <property type="match status" value="1"/>
</dbReference>
<keyword evidence="14" id="KW-0843">Virulence</keyword>
<evidence type="ECO:0000256" key="2">
    <source>
        <dbReference type="ARBA" id="ARBA00012438"/>
    </source>
</evidence>
<feature type="transmembrane region" description="Helical" evidence="16">
    <location>
        <begin position="208"/>
        <end position="231"/>
    </location>
</feature>
<keyword evidence="11" id="KW-0418">Kinase</keyword>